<organism evidence="4 5">
    <name type="scientific">Tetragenococcus muriaticus PMC-11-5</name>
    <dbReference type="NCBI Taxonomy" id="1302649"/>
    <lineage>
        <taxon>Bacteria</taxon>
        <taxon>Bacillati</taxon>
        <taxon>Bacillota</taxon>
        <taxon>Bacilli</taxon>
        <taxon>Lactobacillales</taxon>
        <taxon>Enterococcaceae</taxon>
        <taxon>Tetragenococcus</taxon>
    </lineage>
</organism>
<dbReference type="EMBL" id="JPVU01000275">
    <property type="protein sequence ID" value="KFN89342.1"/>
    <property type="molecule type" value="Genomic_DNA"/>
</dbReference>
<dbReference type="InterPro" id="IPR038765">
    <property type="entry name" value="Papain-like_cys_pep_sf"/>
</dbReference>
<dbReference type="SUPFAM" id="SSF54001">
    <property type="entry name" value="Cysteine proteinases"/>
    <property type="match status" value="1"/>
</dbReference>
<keyword evidence="2 4" id="KW-0378">Hydrolase</keyword>
<dbReference type="PATRIC" id="fig|1302649.3.peg.2466"/>
<protein>
    <submittedName>
        <fullName evidence="4">Aminopeptidase C</fullName>
        <ecNumber evidence="4">3.4.22.-</ecNumber>
        <ecNumber evidence="4">3.4.22.40</ecNumber>
    </submittedName>
</protein>
<keyword evidence="1" id="KW-0645">Protease</keyword>
<dbReference type="AlphaFoldDB" id="A0A091BZX5"/>
<dbReference type="InterPro" id="IPR004134">
    <property type="entry name" value="Peptidase_C1B"/>
</dbReference>
<name>A0A091BZX5_9ENTE</name>
<evidence type="ECO:0000256" key="1">
    <source>
        <dbReference type="ARBA" id="ARBA00022670"/>
    </source>
</evidence>
<evidence type="ECO:0000313" key="4">
    <source>
        <dbReference type="EMBL" id="KFN89342.1"/>
    </source>
</evidence>
<dbReference type="GO" id="GO:0005737">
    <property type="term" value="C:cytoplasm"/>
    <property type="evidence" value="ECO:0007669"/>
    <property type="project" value="TreeGrafter"/>
</dbReference>
<keyword evidence="4" id="KW-0031">Aminopeptidase</keyword>
<accession>A0A091BZX5</accession>
<dbReference type="Proteomes" id="UP000029380">
    <property type="component" value="Unassembled WGS sequence"/>
</dbReference>
<dbReference type="Gene3D" id="3.90.70.10">
    <property type="entry name" value="Cysteine proteinases"/>
    <property type="match status" value="1"/>
</dbReference>
<sequence length="65" mass="7059">MNGGYNDGGQWANGPALINKYGLVPKSAMPETYNSDKTAEISSMINLKLHKAVAHMKKTGRYSDS</sequence>
<dbReference type="EC" id="3.4.22.-" evidence="4"/>
<dbReference type="PANTHER" id="PTHR10363">
    <property type="entry name" value="BLEOMYCIN HYDROLASE"/>
    <property type="match status" value="1"/>
</dbReference>
<dbReference type="GO" id="GO:0043418">
    <property type="term" value="P:homocysteine catabolic process"/>
    <property type="evidence" value="ECO:0007669"/>
    <property type="project" value="TreeGrafter"/>
</dbReference>
<gene>
    <name evidence="4" type="ORF">TMUPMC115_2482</name>
</gene>
<dbReference type="GO" id="GO:0009636">
    <property type="term" value="P:response to toxic substance"/>
    <property type="evidence" value="ECO:0007669"/>
    <property type="project" value="TreeGrafter"/>
</dbReference>
<dbReference type="GO" id="GO:0006508">
    <property type="term" value="P:proteolysis"/>
    <property type="evidence" value="ECO:0007669"/>
    <property type="project" value="UniProtKB-KW"/>
</dbReference>
<evidence type="ECO:0000256" key="2">
    <source>
        <dbReference type="ARBA" id="ARBA00022801"/>
    </source>
</evidence>
<dbReference type="RefSeq" id="WP_269318500.1">
    <property type="nucleotide sequence ID" value="NZ_JPVU01000275.1"/>
</dbReference>
<dbReference type="Pfam" id="PF03051">
    <property type="entry name" value="Peptidase_C1_2"/>
    <property type="match status" value="1"/>
</dbReference>
<proteinExistence type="predicted"/>
<keyword evidence="3" id="KW-0788">Thiol protease</keyword>
<dbReference type="EC" id="3.4.22.40" evidence="4"/>
<reference evidence="4 5" key="1">
    <citation type="submission" date="2014-08" db="EMBL/GenBank/DDBJ databases">
        <title>Genome sequence of Tetragenococcus muriaticus.</title>
        <authorList>
            <person name="Chuea-nongthon C."/>
            <person name="Rodtong S."/>
            <person name="Yongsawatdigul J."/>
            <person name="Steele J.L."/>
            <person name="Liu X.-y."/>
            <person name="Speers J."/>
            <person name="Glasner J.D."/>
            <person name="Neeno-Eckwall E.C."/>
        </authorList>
    </citation>
    <scope>NUCLEOTIDE SEQUENCE [LARGE SCALE GENOMIC DNA]</scope>
    <source>
        <strain evidence="4 5">PMC-11-5</strain>
    </source>
</reference>
<comment type="caution">
    <text evidence="4">The sequence shown here is derived from an EMBL/GenBank/DDBJ whole genome shotgun (WGS) entry which is preliminary data.</text>
</comment>
<dbReference type="GO" id="GO:0070005">
    <property type="term" value="F:cysteine-type aminopeptidase activity"/>
    <property type="evidence" value="ECO:0007669"/>
    <property type="project" value="InterPro"/>
</dbReference>
<dbReference type="GO" id="GO:0004197">
    <property type="term" value="F:cysteine-type endopeptidase activity"/>
    <property type="evidence" value="ECO:0007669"/>
    <property type="project" value="UniProtKB-EC"/>
</dbReference>
<dbReference type="PANTHER" id="PTHR10363:SF2">
    <property type="entry name" value="BLEOMYCIN HYDROLASE"/>
    <property type="match status" value="1"/>
</dbReference>
<evidence type="ECO:0000313" key="5">
    <source>
        <dbReference type="Proteomes" id="UP000029380"/>
    </source>
</evidence>
<evidence type="ECO:0000256" key="3">
    <source>
        <dbReference type="ARBA" id="ARBA00022807"/>
    </source>
</evidence>